<evidence type="ECO:0000256" key="1">
    <source>
        <dbReference type="ARBA" id="ARBA00000085"/>
    </source>
</evidence>
<dbReference type="InterPro" id="IPR003594">
    <property type="entry name" value="HATPase_dom"/>
</dbReference>
<dbReference type="PROSITE" id="PS50109">
    <property type="entry name" value="HIS_KIN"/>
    <property type="match status" value="1"/>
</dbReference>
<dbReference type="Pfam" id="PF02518">
    <property type="entry name" value="HATPase_c"/>
    <property type="match status" value="1"/>
</dbReference>
<dbReference type="InterPro" id="IPR004358">
    <property type="entry name" value="Sig_transdc_His_kin-like_C"/>
</dbReference>
<feature type="domain" description="Histidine kinase" evidence="7">
    <location>
        <begin position="332"/>
        <end position="587"/>
    </location>
</feature>
<dbReference type="CDD" id="cd00082">
    <property type="entry name" value="HisKA"/>
    <property type="match status" value="1"/>
</dbReference>
<organism evidence="8 9">
    <name type="scientific">Limnothrix redekei LRLZ20PSL1</name>
    <dbReference type="NCBI Taxonomy" id="3112953"/>
    <lineage>
        <taxon>Bacteria</taxon>
        <taxon>Bacillati</taxon>
        <taxon>Cyanobacteriota</taxon>
        <taxon>Cyanophyceae</taxon>
        <taxon>Pseudanabaenales</taxon>
        <taxon>Pseudanabaenaceae</taxon>
        <taxon>Limnothrix</taxon>
    </lineage>
</organism>
<dbReference type="InterPro" id="IPR003018">
    <property type="entry name" value="GAF"/>
</dbReference>
<keyword evidence="5" id="KW-0902">Two-component regulatory system</keyword>
<evidence type="ECO:0000256" key="6">
    <source>
        <dbReference type="SAM" id="Coils"/>
    </source>
</evidence>
<dbReference type="PANTHER" id="PTHR43065">
    <property type="entry name" value="SENSOR HISTIDINE KINASE"/>
    <property type="match status" value="1"/>
</dbReference>
<reference evidence="9" key="1">
    <citation type="journal article" date="2024" name="Algal Res.">
        <title>Biochemical, toxicological and genomic investigation of a high-biomass producing Limnothrix strain isolated from Italian shallow drinking water reservoir.</title>
        <authorList>
            <person name="Simonazzi M."/>
            <person name="Shishido T.K."/>
            <person name="Delbaje E."/>
            <person name="Wahlsten M."/>
            <person name="Fewer D.P."/>
            <person name="Sivonen K."/>
            <person name="Pezzolesi L."/>
            <person name="Pistocchi R."/>
        </authorList>
    </citation>
    <scope>NUCLEOTIDE SEQUENCE [LARGE SCALE GENOMIC DNA]</scope>
    <source>
        <strain evidence="9">LRLZ20PSL1</strain>
    </source>
</reference>
<dbReference type="InterPro" id="IPR035965">
    <property type="entry name" value="PAS-like_dom_sf"/>
</dbReference>
<sequence length="587" mass="65495">MIHLSTLFRVSQAIARTIEINELLQVLSSHALEYSGAEKCALLLLQDGEWELRALADDRGVQLTTLPLEYSQDVPSKLIQYAETHLKPIVIENLCTDLPVIGNYLKIHRPQSLLCLPLLNQETLLGILYLEHRSAQGLFTDDRLMVLDCLANQAAIALDHARLYQTVQRNESRLRAVYESNNDAIMLLSEKCFVDCNSATLAIFKCPAKSEFCGKHPSQISPKYQPSGRLSSEAATEHIVTALTQGYDRFEWQHCRWDGSEFIAEVQLCRMEIDDQAILQAIVRDISDRKAVEAAIRQKSEELEQALLQLQKTQLQLVQIEKMSVLGNLVAGVAHEINNPIGCIVGNVSIMQNYMLDLMETLNLYQTNFPEPGITIEQQLDAIDLDYLRQDAPDVMQAIKDSGDRIAAISQSLRIFSRTDGAEKQPFNVHDGLDSTVLILRHRLKSNEQRPKIEVVTHYGQLPEINCFPGQLNQVFMNILANAIDAIDELSEGKSFQELAQSPHQITISTRAIESGIQIMIADDGPGMPPEVQRRIFDYMFTTKEVGKGTGLGLAIAHQIVVETHGGAIDLQSQVGEGSTFTLTLPC</sequence>
<dbReference type="EC" id="2.7.13.3" evidence="2"/>
<comment type="caution">
    <text evidence="8">The sequence shown here is derived from an EMBL/GenBank/DDBJ whole genome shotgun (WGS) entry which is preliminary data.</text>
</comment>
<dbReference type="Pfam" id="PF13426">
    <property type="entry name" value="PAS_9"/>
    <property type="match status" value="1"/>
</dbReference>
<feature type="coiled-coil region" evidence="6">
    <location>
        <begin position="289"/>
        <end position="323"/>
    </location>
</feature>
<dbReference type="InterPro" id="IPR036890">
    <property type="entry name" value="HATPase_C_sf"/>
</dbReference>
<dbReference type="Gene3D" id="3.30.565.10">
    <property type="entry name" value="Histidine kinase-like ATPase, C-terminal domain"/>
    <property type="match status" value="1"/>
</dbReference>
<proteinExistence type="predicted"/>
<dbReference type="InterPro" id="IPR000014">
    <property type="entry name" value="PAS"/>
</dbReference>
<dbReference type="InterPro" id="IPR003661">
    <property type="entry name" value="HisK_dim/P_dom"/>
</dbReference>
<dbReference type="Pfam" id="PF01590">
    <property type="entry name" value="GAF"/>
    <property type="match status" value="1"/>
</dbReference>
<name>A0ABW7C9M9_9CYAN</name>
<keyword evidence="6" id="KW-0175">Coiled coil</keyword>
<dbReference type="NCBIfam" id="TIGR00229">
    <property type="entry name" value="sensory_box"/>
    <property type="match status" value="1"/>
</dbReference>
<dbReference type="PRINTS" id="PR00344">
    <property type="entry name" value="BCTRLSENSOR"/>
</dbReference>
<dbReference type="PANTHER" id="PTHR43065:SF50">
    <property type="entry name" value="HISTIDINE KINASE"/>
    <property type="match status" value="1"/>
</dbReference>
<dbReference type="Gene3D" id="1.10.287.130">
    <property type="match status" value="1"/>
</dbReference>
<evidence type="ECO:0000256" key="5">
    <source>
        <dbReference type="ARBA" id="ARBA00023012"/>
    </source>
</evidence>
<dbReference type="Proteomes" id="UP001604335">
    <property type="component" value="Unassembled WGS sequence"/>
</dbReference>
<evidence type="ECO:0000259" key="7">
    <source>
        <dbReference type="PROSITE" id="PS50109"/>
    </source>
</evidence>
<gene>
    <name evidence="8" type="ORF">VPK24_04225</name>
</gene>
<evidence type="ECO:0000313" key="8">
    <source>
        <dbReference type="EMBL" id="MFG3816834.1"/>
    </source>
</evidence>
<dbReference type="InterPro" id="IPR036097">
    <property type="entry name" value="HisK_dim/P_sf"/>
</dbReference>
<dbReference type="Gene3D" id="3.30.450.20">
    <property type="entry name" value="PAS domain"/>
    <property type="match status" value="1"/>
</dbReference>
<dbReference type="EMBL" id="JAZAQF010000022">
    <property type="protein sequence ID" value="MFG3816834.1"/>
    <property type="molecule type" value="Genomic_DNA"/>
</dbReference>
<dbReference type="Gene3D" id="3.30.450.40">
    <property type="match status" value="1"/>
</dbReference>
<dbReference type="SUPFAM" id="SSF47384">
    <property type="entry name" value="Homodimeric domain of signal transducing histidine kinase"/>
    <property type="match status" value="1"/>
</dbReference>
<dbReference type="RefSeq" id="WP_393010880.1">
    <property type="nucleotide sequence ID" value="NZ_JAZAQF010000022.1"/>
</dbReference>
<dbReference type="SMART" id="SM00065">
    <property type="entry name" value="GAF"/>
    <property type="match status" value="1"/>
</dbReference>
<dbReference type="SUPFAM" id="SSF55781">
    <property type="entry name" value="GAF domain-like"/>
    <property type="match status" value="1"/>
</dbReference>
<evidence type="ECO:0000256" key="3">
    <source>
        <dbReference type="ARBA" id="ARBA00022553"/>
    </source>
</evidence>
<dbReference type="GO" id="GO:0005524">
    <property type="term" value="F:ATP binding"/>
    <property type="evidence" value="ECO:0007669"/>
    <property type="project" value="UniProtKB-KW"/>
</dbReference>
<dbReference type="SMART" id="SM00387">
    <property type="entry name" value="HATPase_c"/>
    <property type="match status" value="1"/>
</dbReference>
<keyword evidence="4" id="KW-0418">Kinase</keyword>
<dbReference type="SUPFAM" id="SSF55785">
    <property type="entry name" value="PYP-like sensor domain (PAS domain)"/>
    <property type="match status" value="1"/>
</dbReference>
<comment type="catalytic activity">
    <reaction evidence="1">
        <text>ATP + protein L-histidine = ADP + protein N-phospho-L-histidine.</text>
        <dbReference type="EC" id="2.7.13.3"/>
    </reaction>
</comment>
<evidence type="ECO:0000256" key="2">
    <source>
        <dbReference type="ARBA" id="ARBA00012438"/>
    </source>
</evidence>
<dbReference type="SUPFAM" id="SSF55874">
    <property type="entry name" value="ATPase domain of HSP90 chaperone/DNA topoisomerase II/histidine kinase"/>
    <property type="match status" value="1"/>
</dbReference>
<protein>
    <recommendedName>
        <fullName evidence="2">histidine kinase</fullName>
        <ecNumber evidence="2">2.7.13.3</ecNumber>
    </recommendedName>
</protein>
<keyword evidence="3" id="KW-0597">Phosphoprotein</keyword>
<keyword evidence="4" id="KW-0808">Transferase</keyword>
<accession>A0ABW7C9M9</accession>
<keyword evidence="9" id="KW-1185">Reference proteome</keyword>
<keyword evidence="8" id="KW-0067">ATP-binding</keyword>
<dbReference type="InterPro" id="IPR029016">
    <property type="entry name" value="GAF-like_dom_sf"/>
</dbReference>
<evidence type="ECO:0000256" key="4">
    <source>
        <dbReference type="ARBA" id="ARBA00022777"/>
    </source>
</evidence>
<keyword evidence="8" id="KW-0547">Nucleotide-binding</keyword>
<dbReference type="InterPro" id="IPR005467">
    <property type="entry name" value="His_kinase_dom"/>
</dbReference>
<evidence type="ECO:0000313" key="9">
    <source>
        <dbReference type="Proteomes" id="UP001604335"/>
    </source>
</evidence>